<comment type="caution">
    <text evidence="2">The sequence shown here is derived from an EMBL/GenBank/DDBJ whole genome shotgun (WGS) entry which is preliminary data.</text>
</comment>
<name>A0AA37P674_9PEZI</name>
<organism evidence="2 3">
    <name type="scientific">Colletotrichum spaethianum</name>
    <dbReference type="NCBI Taxonomy" id="700344"/>
    <lineage>
        <taxon>Eukaryota</taxon>
        <taxon>Fungi</taxon>
        <taxon>Dikarya</taxon>
        <taxon>Ascomycota</taxon>
        <taxon>Pezizomycotina</taxon>
        <taxon>Sordariomycetes</taxon>
        <taxon>Hypocreomycetidae</taxon>
        <taxon>Glomerellales</taxon>
        <taxon>Glomerellaceae</taxon>
        <taxon>Colletotrichum</taxon>
        <taxon>Colletotrichum spaethianum species complex</taxon>
    </lineage>
</organism>
<reference evidence="2 3" key="1">
    <citation type="submission" date="2022-03" db="EMBL/GenBank/DDBJ databases">
        <title>Genome data of Colletotrichum spp.</title>
        <authorList>
            <person name="Utami Y.D."/>
            <person name="Hiruma K."/>
        </authorList>
    </citation>
    <scope>NUCLEOTIDE SEQUENCE [LARGE SCALE GENOMIC DNA]</scope>
    <source>
        <strain evidence="2 3">MAFF 239500</strain>
    </source>
</reference>
<evidence type="ECO:0000313" key="2">
    <source>
        <dbReference type="EMBL" id="GKT45696.1"/>
    </source>
</evidence>
<keyword evidence="1" id="KW-1133">Transmembrane helix</keyword>
<protein>
    <submittedName>
        <fullName evidence="2">Uncharacterized protein</fullName>
    </submittedName>
</protein>
<dbReference type="Proteomes" id="UP001055115">
    <property type="component" value="Unassembled WGS sequence"/>
</dbReference>
<keyword evidence="1" id="KW-0472">Membrane</keyword>
<sequence>MAALNCGIVTFHKHQRDGSAPRSRWWRRRRILQMSQIVTLEVNMIGHLYLCLGLAAAAAYTMRMYLLSLFACAAAVSSLTTAPMAPTCSALQPEVSRLSLHRIARLLCFPKSTVSALGRLSLEGLCLIGSIGGEGGQVQSRTAVRDAGMLAGFVGLPPPCLLERCLPAGCWMHMSNYPDATGQDSHASRETSGTMERLRGDAMREDWCAAAGET</sequence>
<proteinExistence type="predicted"/>
<dbReference type="RefSeq" id="XP_049128046.1">
    <property type="nucleotide sequence ID" value="XM_049272089.1"/>
</dbReference>
<dbReference type="EMBL" id="BQXU01000013">
    <property type="protein sequence ID" value="GKT45696.1"/>
    <property type="molecule type" value="Genomic_DNA"/>
</dbReference>
<keyword evidence="1" id="KW-0812">Transmembrane</keyword>
<accession>A0AA37P674</accession>
<feature type="transmembrane region" description="Helical" evidence="1">
    <location>
        <begin position="37"/>
        <end position="58"/>
    </location>
</feature>
<dbReference type="GeneID" id="73326679"/>
<gene>
    <name evidence="2" type="ORF">ColSpa_05877</name>
</gene>
<dbReference type="AlphaFoldDB" id="A0AA37P674"/>
<evidence type="ECO:0000256" key="1">
    <source>
        <dbReference type="SAM" id="Phobius"/>
    </source>
</evidence>
<keyword evidence="3" id="KW-1185">Reference proteome</keyword>
<evidence type="ECO:0000313" key="3">
    <source>
        <dbReference type="Proteomes" id="UP001055115"/>
    </source>
</evidence>